<dbReference type="PANTHER" id="PTHR11012">
    <property type="entry name" value="PROTEIN KINASE-LIKE DOMAIN-CONTAINING"/>
    <property type="match status" value="1"/>
</dbReference>
<name>W8BDT7_CERCA</name>
<dbReference type="OrthoDB" id="8250698at2759"/>
<reference evidence="2" key="2">
    <citation type="journal article" date="2014" name="BMC Genomics">
        <title>A genomic perspective to assessing quality of mass-reared SIT flies used in Mediterranean fruit fly (Ceratitis capitata) eradication in California.</title>
        <authorList>
            <person name="Calla B."/>
            <person name="Hall B."/>
            <person name="Hou S."/>
            <person name="Geib S.M."/>
        </authorList>
    </citation>
    <scope>NUCLEOTIDE SEQUENCE</scope>
</reference>
<dbReference type="RefSeq" id="XP_020712862.1">
    <property type="nucleotide sequence ID" value="XM_020857203.1"/>
</dbReference>
<accession>W8BDT7</accession>
<dbReference type="InterPro" id="IPR011009">
    <property type="entry name" value="Kinase-like_dom_sf"/>
</dbReference>
<dbReference type="InterPro" id="IPR015897">
    <property type="entry name" value="CHK_kinase-like"/>
</dbReference>
<proteinExistence type="evidence at transcript level"/>
<protein>
    <recommendedName>
        <fullName evidence="1">CHK kinase-like domain-containing protein</fullName>
    </recommendedName>
</protein>
<dbReference type="SMART" id="SM00587">
    <property type="entry name" value="CHK"/>
    <property type="match status" value="1"/>
</dbReference>
<dbReference type="EMBL" id="GAMC01009677">
    <property type="protein sequence ID" value="JAB96878.1"/>
    <property type="molecule type" value="mRNA"/>
</dbReference>
<dbReference type="AlphaFoldDB" id="W8BDT7"/>
<dbReference type="GeneID" id="101459080"/>
<sequence>MSVYSTDELVPPSWMNEAFFQNSLRSFENSNDIKVVTVDISPASMKGDHYSSIMFRVKVQYKTDAKETRVITKSLIVKTLPDEGDKYDVLSQSLLFETEISMYTQTLPKISKILADHGNPITLAPKILFSSLEPRKVIILEDLKEQGYEMMRNRHPTESEMKAIYRKLAKLHAASYVLGQSEDSEYITQHQNGMCGSELVLEHGIFKNGIGQFIEFLETQQEFQEYARKFQAMKYDILKKSHELFSVYKNGKQNEILVLNHGDFHLRNLMFKFDENSQMQDFILFDFQLCVYAPPVIDLMYSEYIMCSSESRDKYDNFLRAYFEQFNETLRKINYKDKQLTYYGLKMSSLQYRHFLILIISFFVPLLYANETTSCYQNPLFNAELRKLLPKLLLNGYMD</sequence>
<dbReference type="RefSeq" id="XP_012154945.1">
    <property type="nucleotide sequence ID" value="XM_012299555.2"/>
</dbReference>
<dbReference type="EMBL" id="GAMC01009678">
    <property type="protein sequence ID" value="JAB96877.1"/>
    <property type="molecule type" value="mRNA"/>
</dbReference>
<dbReference type="EMBL" id="GAMC01009676">
    <property type="protein sequence ID" value="JAB96879.1"/>
    <property type="molecule type" value="mRNA"/>
</dbReference>
<dbReference type="PANTHER" id="PTHR11012:SF12">
    <property type="entry name" value="CHK KINASE-LIKE DOMAIN-CONTAINING PROTEIN-RELATED"/>
    <property type="match status" value="1"/>
</dbReference>
<dbReference type="RefSeq" id="XP_012154946.1">
    <property type="nucleotide sequence ID" value="XM_012299556.2"/>
</dbReference>
<dbReference type="Pfam" id="PF02958">
    <property type="entry name" value="EcKL"/>
    <property type="match status" value="1"/>
</dbReference>
<dbReference type="Gene3D" id="3.90.1200.10">
    <property type="match status" value="1"/>
</dbReference>
<evidence type="ECO:0000313" key="2">
    <source>
        <dbReference type="EMBL" id="JAB96877.1"/>
    </source>
</evidence>
<dbReference type="SUPFAM" id="SSF56112">
    <property type="entry name" value="Protein kinase-like (PK-like)"/>
    <property type="match status" value="1"/>
</dbReference>
<reference evidence="2" key="1">
    <citation type="submission" date="2013-07" db="EMBL/GenBank/DDBJ databases">
        <authorList>
            <person name="Geib S."/>
        </authorList>
    </citation>
    <scope>NUCLEOTIDE SEQUENCE</scope>
</reference>
<feature type="domain" description="CHK kinase-like" evidence="1">
    <location>
        <begin position="138"/>
        <end position="332"/>
    </location>
</feature>
<dbReference type="InterPro" id="IPR004119">
    <property type="entry name" value="EcKL"/>
</dbReference>
<evidence type="ECO:0000259" key="1">
    <source>
        <dbReference type="SMART" id="SM00587"/>
    </source>
</evidence>
<dbReference type="KEGG" id="ccat:101459080"/>
<organism evidence="2">
    <name type="scientific">Ceratitis capitata</name>
    <name type="common">Mediterranean fruit fly</name>
    <name type="synonym">Tephritis capitata</name>
    <dbReference type="NCBI Taxonomy" id="7213"/>
    <lineage>
        <taxon>Eukaryota</taxon>
        <taxon>Metazoa</taxon>
        <taxon>Ecdysozoa</taxon>
        <taxon>Arthropoda</taxon>
        <taxon>Hexapoda</taxon>
        <taxon>Insecta</taxon>
        <taxon>Pterygota</taxon>
        <taxon>Neoptera</taxon>
        <taxon>Endopterygota</taxon>
        <taxon>Diptera</taxon>
        <taxon>Brachycera</taxon>
        <taxon>Muscomorpha</taxon>
        <taxon>Tephritoidea</taxon>
        <taxon>Tephritidae</taxon>
        <taxon>Ceratitis</taxon>
        <taxon>Ceratitis</taxon>
    </lineage>
</organism>